<name>A0A0F9BMR3_9ZZZZ</name>
<accession>A0A0F9BMR3</accession>
<evidence type="ECO:0008006" key="2">
    <source>
        <dbReference type="Google" id="ProtNLM"/>
    </source>
</evidence>
<reference evidence="1" key="1">
    <citation type="journal article" date="2015" name="Nature">
        <title>Complex archaea that bridge the gap between prokaryotes and eukaryotes.</title>
        <authorList>
            <person name="Spang A."/>
            <person name="Saw J.H."/>
            <person name="Jorgensen S.L."/>
            <person name="Zaremba-Niedzwiedzka K."/>
            <person name="Martijn J."/>
            <person name="Lind A.E."/>
            <person name="van Eijk R."/>
            <person name="Schleper C."/>
            <person name="Guy L."/>
            <person name="Ettema T.J."/>
        </authorList>
    </citation>
    <scope>NUCLEOTIDE SEQUENCE</scope>
</reference>
<comment type="caution">
    <text evidence="1">The sequence shown here is derived from an EMBL/GenBank/DDBJ whole genome shotgun (WGS) entry which is preliminary data.</text>
</comment>
<protein>
    <recommendedName>
        <fullName evidence="2">Baseplate protein J-like domain-containing protein</fullName>
    </recommendedName>
</protein>
<dbReference type="EMBL" id="LAZR01048465">
    <property type="protein sequence ID" value="KKK91869.1"/>
    <property type="molecule type" value="Genomic_DNA"/>
</dbReference>
<gene>
    <name evidence="1" type="ORF">LCGC14_2708620</name>
</gene>
<sequence length="199" mass="20927">MTELTKKITITSEALANLIEFFKNKPKIAAFISAFVDQSQDVEDGSFEVLLDTIIETAVGVQLDGIGVIVGRARGGLTDDLYRVRLQAQILLNKSSGTLDEILTIVALLEAAPIVDVSEQFPAGFVIEIIDIQGDPAQLAAIIAEARSAAVNGHLHYSLSPAAELFTFASGDTPEVDTSKGFANDAGTTGGKYADASGV</sequence>
<dbReference type="AlphaFoldDB" id="A0A0F9BMR3"/>
<evidence type="ECO:0000313" key="1">
    <source>
        <dbReference type="EMBL" id="KKK91869.1"/>
    </source>
</evidence>
<organism evidence="1">
    <name type="scientific">marine sediment metagenome</name>
    <dbReference type="NCBI Taxonomy" id="412755"/>
    <lineage>
        <taxon>unclassified sequences</taxon>
        <taxon>metagenomes</taxon>
        <taxon>ecological metagenomes</taxon>
    </lineage>
</organism>
<proteinExistence type="predicted"/>